<dbReference type="GO" id="GO:0006508">
    <property type="term" value="P:proteolysis"/>
    <property type="evidence" value="ECO:0007669"/>
    <property type="project" value="UniProtKB-KW"/>
</dbReference>
<protein>
    <submittedName>
        <fullName evidence="5">Subtilisin-like protease SBT1.7</fullName>
    </submittedName>
</protein>
<evidence type="ECO:0000256" key="2">
    <source>
        <dbReference type="ARBA" id="ARBA00022729"/>
    </source>
</evidence>
<evidence type="ECO:0000256" key="1">
    <source>
        <dbReference type="ARBA" id="ARBA00011073"/>
    </source>
</evidence>
<dbReference type="Pfam" id="PF17766">
    <property type="entry name" value="fn3_6"/>
    <property type="match status" value="1"/>
</dbReference>
<dbReference type="OrthoDB" id="778844at2759"/>
<dbReference type="EMBL" id="PQIB02000007">
    <property type="protein sequence ID" value="RLN07063.1"/>
    <property type="molecule type" value="Genomic_DNA"/>
</dbReference>
<dbReference type="InterPro" id="IPR036852">
    <property type="entry name" value="Peptidase_S8/S53_dom_sf"/>
</dbReference>
<feature type="region of interest" description="Disordered" evidence="3">
    <location>
        <begin position="1"/>
        <end position="21"/>
    </location>
</feature>
<reference evidence="6" key="1">
    <citation type="journal article" date="2019" name="Nat. Commun.">
        <title>The genome of broomcorn millet.</title>
        <authorList>
            <person name="Zou C."/>
            <person name="Miki D."/>
            <person name="Li D."/>
            <person name="Tang Q."/>
            <person name="Xiao L."/>
            <person name="Rajput S."/>
            <person name="Deng P."/>
            <person name="Jia W."/>
            <person name="Huang R."/>
            <person name="Zhang M."/>
            <person name="Sun Y."/>
            <person name="Hu J."/>
            <person name="Fu X."/>
            <person name="Schnable P.S."/>
            <person name="Li F."/>
            <person name="Zhang H."/>
            <person name="Feng B."/>
            <person name="Zhu X."/>
            <person name="Liu R."/>
            <person name="Schnable J.C."/>
            <person name="Zhu J.-K."/>
            <person name="Zhang H."/>
        </authorList>
    </citation>
    <scope>NUCLEOTIDE SEQUENCE [LARGE SCALE GENOMIC DNA]</scope>
</reference>
<dbReference type="Gene3D" id="3.40.50.200">
    <property type="entry name" value="Peptidase S8/S53 domain"/>
    <property type="match status" value="1"/>
</dbReference>
<evidence type="ECO:0000259" key="4">
    <source>
        <dbReference type="Pfam" id="PF17766"/>
    </source>
</evidence>
<sequence length="169" mass="18021">MDSAGDTIKDMSTGEASTPFVRGAGHVDPNCALDPGLVYDTGTDDYISFLCALGYTAEQIAVLTRDGSVTDCSTRSGSVGDLNCPAFSVVFGSGDGKVTQRRVVRSAKATYTQVYTATVTSPAGVHVAVEPPTLQFSATQQTQDRVRDHLRAAAGRRDREVHVRVHRVE</sequence>
<evidence type="ECO:0000256" key="3">
    <source>
        <dbReference type="SAM" id="MobiDB-lite"/>
    </source>
</evidence>
<proteinExistence type="inferred from homology"/>
<dbReference type="Proteomes" id="UP000275267">
    <property type="component" value="Unassembled WGS sequence"/>
</dbReference>
<dbReference type="InterPro" id="IPR045051">
    <property type="entry name" value="SBT"/>
</dbReference>
<dbReference type="STRING" id="4540.A0A3L6RPH4"/>
<dbReference type="PANTHER" id="PTHR10795">
    <property type="entry name" value="PROPROTEIN CONVERTASE SUBTILISIN/KEXIN"/>
    <property type="match status" value="1"/>
</dbReference>
<dbReference type="AlphaFoldDB" id="A0A3L6RPH4"/>
<evidence type="ECO:0000313" key="6">
    <source>
        <dbReference type="Proteomes" id="UP000275267"/>
    </source>
</evidence>
<evidence type="ECO:0000313" key="5">
    <source>
        <dbReference type="EMBL" id="RLN07063.1"/>
    </source>
</evidence>
<comment type="caution">
    <text evidence="5">The sequence shown here is derived from an EMBL/GenBank/DDBJ whole genome shotgun (WGS) entry which is preliminary data.</text>
</comment>
<keyword evidence="6" id="KW-1185">Reference proteome</keyword>
<name>A0A3L6RPH4_PANMI</name>
<dbReference type="GO" id="GO:0004252">
    <property type="term" value="F:serine-type endopeptidase activity"/>
    <property type="evidence" value="ECO:0007669"/>
    <property type="project" value="InterPro"/>
</dbReference>
<dbReference type="InterPro" id="IPR041469">
    <property type="entry name" value="Subtilisin-like_FN3"/>
</dbReference>
<accession>A0A3L6RPH4</accession>
<dbReference type="Gene3D" id="2.60.40.2310">
    <property type="match status" value="1"/>
</dbReference>
<comment type="similarity">
    <text evidence="1">Belongs to the peptidase S8 family.</text>
</comment>
<organism evidence="5 6">
    <name type="scientific">Panicum miliaceum</name>
    <name type="common">Proso millet</name>
    <name type="synonym">Broomcorn millet</name>
    <dbReference type="NCBI Taxonomy" id="4540"/>
    <lineage>
        <taxon>Eukaryota</taxon>
        <taxon>Viridiplantae</taxon>
        <taxon>Streptophyta</taxon>
        <taxon>Embryophyta</taxon>
        <taxon>Tracheophyta</taxon>
        <taxon>Spermatophyta</taxon>
        <taxon>Magnoliopsida</taxon>
        <taxon>Liliopsida</taxon>
        <taxon>Poales</taxon>
        <taxon>Poaceae</taxon>
        <taxon>PACMAD clade</taxon>
        <taxon>Panicoideae</taxon>
        <taxon>Panicodae</taxon>
        <taxon>Paniceae</taxon>
        <taxon>Panicinae</taxon>
        <taxon>Panicum</taxon>
        <taxon>Panicum sect. Panicum</taxon>
    </lineage>
</organism>
<gene>
    <name evidence="5" type="ORF">C2845_PM11G27280</name>
</gene>
<feature type="domain" description="Subtilisin-like protease fibronectin type-III" evidence="4">
    <location>
        <begin position="81"/>
        <end position="143"/>
    </location>
</feature>
<keyword evidence="2" id="KW-0732">Signal</keyword>